<reference evidence="5" key="1">
    <citation type="submission" date="2016-10" db="EMBL/GenBank/DDBJ databases">
        <authorList>
            <person name="Varghese N."/>
            <person name="Submissions S."/>
        </authorList>
    </citation>
    <scope>NUCLEOTIDE SEQUENCE [LARGE SCALE GENOMIC DNA]</scope>
    <source>
        <strain evidence="5">CGMCC 1.10784</strain>
    </source>
</reference>
<feature type="transmembrane region" description="Helical" evidence="1">
    <location>
        <begin position="57"/>
        <end position="79"/>
    </location>
</feature>
<keyword evidence="1" id="KW-0812">Transmembrane</keyword>
<evidence type="ECO:0000313" key="5">
    <source>
        <dbReference type="Proteomes" id="UP000198855"/>
    </source>
</evidence>
<name>A0A1I2I5W5_9BACL</name>
<proteinExistence type="predicted"/>
<dbReference type="Proteomes" id="UP000198855">
    <property type="component" value="Unassembled WGS sequence"/>
</dbReference>
<gene>
    <name evidence="4" type="ORF">SAMN05216378_0078</name>
</gene>
<keyword evidence="1" id="KW-0472">Membrane</keyword>
<dbReference type="STRING" id="1045775.SAMN05216378_0078"/>
<evidence type="ECO:0008006" key="6">
    <source>
        <dbReference type="Google" id="ProtNLM"/>
    </source>
</evidence>
<organism evidence="4 5">
    <name type="scientific">Paenibacillus catalpae</name>
    <dbReference type="NCBI Taxonomy" id="1045775"/>
    <lineage>
        <taxon>Bacteria</taxon>
        <taxon>Bacillati</taxon>
        <taxon>Bacillota</taxon>
        <taxon>Bacilli</taxon>
        <taxon>Bacillales</taxon>
        <taxon>Paenibacillaceae</taxon>
        <taxon>Paenibacillus</taxon>
    </lineage>
</organism>
<dbReference type="RefSeq" id="WP_091190933.1">
    <property type="nucleotide sequence ID" value="NZ_FOMT01000011.1"/>
</dbReference>
<dbReference type="AlphaFoldDB" id="A0A1I2I5W5"/>
<evidence type="ECO:0000259" key="3">
    <source>
        <dbReference type="Pfam" id="PF18705"/>
    </source>
</evidence>
<keyword evidence="1" id="KW-1133">Transmembrane helix</keyword>
<dbReference type="InterPro" id="IPR025436">
    <property type="entry name" value="DUF4179"/>
</dbReference>
<evidence type="ECO:0000313" key="4">
    <source>
        <dbReference type="EMBL" id="SFF35891.1"/>
    </source>
</evidence>
<feature type="domain" description="DUF5643" evidence="3">
    <location>
        <begin position="239"/>
        <end position="345"/>
    </location>
</feature>
<keyword evidence="5" id="KW-1185">Reference proteome</keyword>
<dbReference type="InterPro" id="IPR040680">
    <property type="entry name" value="DUF5643"/>
</dbReference>
<evidence type="ECO:0000256" key="1">
    <source>
        <dbReference type="SAM" id="Phobius"/>
    </source>
</evidence>
<accession>A0A1I2I5W5</accession>
<sequence length="463" mass="51831">MSGNRSEFEQGLAEMLLEDKENVQRVLESASEESIASTIRMGVEQGRQQVRRRKSRLAVHMTASAVIVLVLLTACIRVSPAFAELVREIPGLTGVVELIKGDTTLTSAINHEFIQPVNKSVSKNGYTLTVDGVMADQQRIVIFYTADGQGVSEDMDITDYKVTDGYGEPLEALIGSSYYAIGHTELEKDDATSIHDMMDIMLGEGVPVPGVIRFSLKLGGEWHEVDIPVDHSRFEELREEITLNKEFEVGGQRFLIEKALVTPLQASVTIRREPDARIRANSFIKLALVDEKGRRWETKGGFGMLDDGTTTLTFQSNYFEKPEHLRLVADGLLLSLKDQKFVINTETGDTLETPDDRIRLTNVQSSSSAIELSIEATRLNELEQFYGYWLFDHKAVFHDASGTEYTLLDHDGTQSTSRGDADGSGFMYEAYYSIPNKPYKQPLTFELYQYPGYVEEPVNVVIK</sequence>
<dbReference type="EMBL" id="FOMT01000011">
    <property type="protein sequence ID" value="SFF35891.1"/>
    <property type="molecule type" value="Genomic_DNA"/>
</dbReference>
<dbReference type="Pfam" id="PF18705">
    <property type="entry name" value="DUF5643"/>
    <property type="match status" value="1"/>
</dbReference>
<evidence type="ECO:0000259" key="2">
    <source>
        <dbReference type="Pfam" id="PF13786"/>
    </source>
</evidence>
<protein>
    <recommendedName>
        <fullName evidence="6">DUF4179 domain-containing protein</fullName>
    </recommendedName>
</protein>
<feature type="domain" description="DUF4179" evidence="2">
    <location>
        <begin position="54"/>
        <end position="145"/>
    </location>
</feature>
<dbReference type="OrthoDB" id="2725974at2"/>
<dbReference type="Pfam" id="PF13786">
    <property type="entry name" value="DUF4179"/>
    <property type="match status" value="1"/>
</dbReference>
<dbReference type="Gene3D" id="2.60.40.1630">
    <property type="entry name" value="bacillus anthracis domain"/>
    <property type="match status" value="1"/>
</dbReference>